<evidence type="ECO:0000256" key="7">
    <source>
        <dbReference type="ARBA" id="ARBA00024448"/>
    </source>
</evidence>
<dbReference type="SUPFAM" id="SSF55811">
    <property type="entry name" value="Nudix"/>
    <property type="match status" value="1"/>
</dbReference>
<evidence type="ECO:0000256" key="9">
    <source>
        <dbReference type="ARBA" id="ARBA00024486"/>
    </source>
</evidence>
<dbReference type="GO" id="GO:0042262">
    <property type="term" value="P:DNA protection"/>
    <property type="evidence" value="ECO:0007669"/>
    <property type="project" value="InterPro"/>
</dbReference>
<comment type="catalytic activity">
    <reaction evidence="8">
        <text>2-oxo-dATP + H2O = 2-oxo-dAMP + diphosphate + H(+)</text>
        <dbReference type="Rhea" id="RHEA:31583"/>
        <dbReference type="ChEBI" id="CHEBI:15377"/>
        <dbReference type="ChEBI" id="CHEBI:15378"/>
        <dbReference type="ChEBI" id="CHEBI:33019"/>
        <dbReference type="ChEBI" id="CHEBI:63212"/>
        <dbReference type="ChEBI" id="CHEBI:77897"/>
        <dbReference type="EC" id="3.6.1.56"/>
    </reaction>
    <physiologicalReaction direction="left-to-right" evidence="8">
        <dbReference type="Rhea" id="RHEA:31584"/>
    </physiologicalReaction>
</comment>
<evidence type="ECO:0000313" key="24">
    <source>
        <dbReference type="Proteomes" id="UP000754644"/>
    </source>
</evidence>
<evidence type="ECO:0000256" key="16">
    <source>
        <dbReference type="ARBA" id="ARBA00031927"/>
    </source>
</evidence>
<dbReference type="CDD" id="cd03427">
    <property type="entry name" value="NUDIX_MTH1_Nudt1"/>
    <property type="match status" value="1"/>
</dbReference>
<comment type="catalytic activity">
    <reaction evidence="20">
        <text>N(6)-methyl-dATP + H2O = N(6)-methyl-dAMP + diphosphate + H(+)</text>
        <dbReference type="Rhea" id="RHEA:67604"/>
        <dbReference type="ChEBI" id="CHEBI:15377"/>
        <dbReference type="ChEBI" id="CHEBI:15378"/>
        <dbReference type="ChEBI" id="CHEBI:33019"/>
        <dbReference type="ChEBI" id="CHEBI:169976"/>
        <dbReference type="ChEBI" id="CHEBI:172872"/>
    </reaction>
    <physiologicalReaction direction="left-to-right" evidence="20">
        <dbReference type="Rhea" id="RHEA:67605"/>
    </physiologicalReaction>
</comment>
<proteinExistence type="inferred from homology"/>
<evidence type="ECO:0000256" key="5">
    <source>
        <dbReference type="ARBA" id="ARBA00022801"/>
    </source>
</evidence>
<dbReference type="EMBL" id="JABMOJ010000167">
    <property type="protein sequence ID" value="NQV64630.1"/>
    <property type="molecule type" value="Genomic_DNA"/>
</dbReference>
<evidence type="ECO:0000256" key="3">
    <source>
        <dbReference type="ARBA" id="ARBA00011245"/>
    </source>
</evidence>
<evidence type="ECO:0000256" key="11">
    <source>
        <dbReference type="ARBA" id="ARBA00026103"/>
    </source>
</evidence>
<evidence type="ECO:0000256" key="19">
    <source>
        <dbReference type="ARBA" id="ARBA00048894"/>
    </source>
</evidence>
<evidence type="ECO:0000256" key="17">
    <source>
        <dbReference type="ARBA" id="ARBA00032071"/>
    </source>
</evidence>
<dbReference type="Pfam" id="PF00293">
    <property type="entry name" value="NUDIX"/>
    <property type="match status" value="1"/>
</dbReference>
<organism evidence="23 24">
    <name type="scientific">SAR86 cluster bacterium</name>
    <dbReference type="NCBI Taxonomy" id="2030880"/>
    <lineage>
        <taxon>Bacteria</taxon>
        <taxon>Pseudomonadati</taxon>
        <taxon>Pseudomonadota</taxon>
        <taxon>Gammaproteobacteria</taxon>
        <taxon>SAR86 cluster</taxon>
    </lineage>
</organism>
<comment type="similarity">
    <text evidence="2">Belongs to the Nudix hydrolase family.</text>
</comment>
<accession>A0A972VYD9</accession>
<protein>
    <recommendedName>
        <fullName evidence="12">Oxidized purine nucleoside triphosphate hydrolase</fullName>
        <ecNumber evidence="11">3.6.1.56</ecNumber>
    </recommendedName>
    <alternativeName>
        <fullName evidence="16">2-hydroxy-dATP diphosphatase</fullName>
    </alternativeName>
    <alternativeName>
        <fullName evidence="15">7,8-dihydro-8-oxoguanine triphosphatase</fullName>
    </alternativeName>
    <alternativeName>
        <fullName evidence="14">8-oxo-dGTPase</fullName>
    </alternativeName>
    <alternativeName>
        <fullName evidence="17">Methylated purine nucleoside triphosphate hydrolase</fullName>
    </alternativeName>
    <alternativeName>
        <fullName evidence="13">Nucleoside diphosphate-linked moiety X motif 1</fullName>
    </alternativeName>
</protein>
<dbReference type="Gene3D" id="3.90.79.10">
    <property type="entry name" value="Nucleoside Triphosphate Pyrophosphohydrolase"/>
    <property type="match status" value="1"/>
</dbReference>
<evidence type="ECO:0000256" key="1">
    <source>
        <dbReference type="ARBA" id="ARBA00001946"/>
    </source>
</evidence>
<dbReference type="InterPro" id="IPR000086">
    <property type="entry name" value="NUDIX_hydrolase_dom"/>
</dbReference>
<comment type="catalytic activity">
    <reaction evidence="10">
        <text>2-oxo-ATP + H2O = 2-oxo-AMP + diphosphate + H(+)</text>
        <dbReference type="Rhea" id="RHEA:67392"/>
        <dbReference type="ChEBI" id="CHEBI:15377"/>
        <dbReference type="ChEBI" id="CHEBI:15378"/>
        <dbReference type="ChEBI" id="CHEBI:33019"/>
        <dbReference type="ChEBI" id="CHEBI:71395"/>
        <dbReference type="ChEBI" id="CHEBI:172878"/>
    </reaction>
    <physiologicalReaction direction="left-to-right" evidence="10">
        <dbReference type="Rhea" id="RHEA:67393"/>
    </physiologicalReaction>
</comment>
<evidence type="ECO:0000256" key="21">
    <source>
        <dbReference type="ARBA" id="ARBA00053094"/>
    </source>
</evidence>
<comment type="catalytic activity">
    <reaction evidence="7">
        <text>8-oxo-dATP + H2O = 8-oxo-dAMP + diphosphate + H(+)</text>
        <dbReference type="Rhea" id="RHEA:65396"/>
        <dbReference type="ChEBI" id="CHEBI:15377"/>
        <dbReference type="ChEBI" id="CHEBI:15378"/>
        <dbReference type="ChEBI" id="CHEBI:33019"/>
        <dbReference type="ChEBI" id="CHEBI:71361"/>
        <dbReference type="ChEBI" id="CHEBI:172871"/>
    </reaction>
    <physiologicalReaction direction="left-to-right" evidence="7">
        <dbReference type="Rhea" id="RHEA:65397"/>
    </physiologicalReaction>
</comment>
<keyword evidence="6" id="KW-0460">Magnesium</keyword>
<keyword evidence="5" id="KW-0378">Hydrolase</keyword>
<dbReference type="PANTHER" id="PTHR43758">
    <property type="entry name" value="7,8-DIHYDRO-8-OXOGUANINE TRIPHOSPHATASE"/>
    <property type="match status" value="1"/>
</dbReference>
<dbReference type="InterPro" id="IPR003563">
    <property type="entry name" value="8ODP"/>
</dbReference>
<evidence type="ECO:0000256" key="13">
    <source>
        <dbReference type="ARBA" id="ARBA00029673"/>
    </source>
</evidence>
<evidence type="ECO:0000256" key="12">
    <source>
        <dbReference type="ARBA" id="ARBA00026218"/>
    </source>
</evidence>
<comment type="function">
    <text evidence="21">Oxidized purine nucleoside triphosphate hydrolase which is a prominent sanitizer of the oxidized nucleotide pool. Catalyzes the hydrolysis of 2-oxo-dATP (2-hydroxy-dATP) into 2-oxo-dAMP. Also has a significant hydrolase activity toward 2-oxo-ATP, 8-oxo-dGTP and 8-oxo-dATP. Through the hydrolysis of oxidized purine nucleoside triphosphates, prevents their incorporation into DNA and the subsequent transversions A:T to C:G and G:C to T:A. Also catalyzes the hydrolysis of methylated purine nucleoside triphosphate preventing their integration into DNA. Through this antimutagenic activity protects cells from oxidative stress.</text>
</comment>
<gene>
    <name evidence="23" type="ORF">HQ497_04620</name>
</gene>
<comment type="cofactor">
    <cofactor evidence="1">
        <name>Mg(2+)</name>
        <dbReference type="ChEBI" id="CHEBI:18420"/>
    </cofactor>
</comment>
<dbReference type="AlphaFoldDB" id="A0A972VYD9"/>
<dbReference type="GO" id="GO:0005737">
    <property type="term" value="C:cytoplasm"/>
    <property type="evidence" value="ECO:0007669"/>
    <property type="project" value="TreeGrafter"/>
</dbReference>
<evidence type="ECO:0000256" key="15">
    <source>
        <dbReference type="ARBA" id="ARBA00030682"/>
    </source>
</evidence>
<comment type="catalytic activity">
    <reaction evidence="19">
        <text>O(6)-methyl-dGTP + H2O = O(6)-methyl-dGMP + diphosphate + H(+)</text>
        <dbReference type="Rhea" id="RHEA:67600"/>
        <dbReference type="ChEBI" id="CHEBI:15377"/>
        <dbReference type="ChEBI" id="CHEBI:15378"/>
        <dbReference type="ChEBI" id="CHEBI:33019"/>
        <dbReference type="ChEBI" id="CHEBI:169974"/>
        <dbReference type="ChEBI" id="CHEBI:169975"/>
    </reaction>
    <physiologicalReaction direction="left-to-right" evidence="19">
        <dbReference type="Rhea" id="RHEA:67601"/>
    </physiologicalReaction>
</comment>
<evidence type="ECO:0000256" key="20">
    <source>
        <dbReference type="ARBA" id="ARBA00049032"/>
    </source>
</evidence>
<comment type="catalytic activity">
    <reaction evidence="18">
        <text>N(6)-methyl-ATP + H2O = N(6)-methyl-AMP + diphosphate + H(+)</text>
        <dbReference type="Rhea" id="RHEA:67608"/>
        <dbReference type="ChEBI" id="CHEBI:15377"/>
        <dbReference type="ChEBI" id="CHEBI:15378"/>
        <dbReference type="ChEBI" id="CHEBI:33019"/>
        <dbReference type="ChEBI" id="CHEBI:144842"/>
        <dbReference type="ChEBI" id="CHEBI:172873"/>
    </reaction>
    <physiologicalReaction direction="left-to-right" evidence="18">
        <dbReference type="Rhea" id="RHEA:67609"/>
    </physiologicalReaction>
</comment>
<dbReference type="Proteomes" id="UP000754644">
    <property type="component" value="Unassembled WGS sequence"/>
</dbReference>
<comment type="subunit">
    <text evidence="3">Monomer.</text>
</comment>
<dbReference type="PANTHER" id="PTHR43758:SF2">
    <property type="entry name" value="OXIDIZED PURINE NUCLEOSIDE TRIPHOSPHATE HYDROLASE"/>
    <property type="match status" value="1"/>
</dbReference>
<comment type="caution">
    <text evidence="23">The sequence shown here is derived from an EMBL/GenBank/DDBJ whole genome shotgun (WGS) entry which is preliminary data.</text>
</comment>
<dbReference type="GO" id="GO:0008828">
    <property type="term" value="F:dATP diphosphatase activity"/>
    <property type="evidence" value="ECO:0007669"/>
    <property type="project" value="UniProtKB-EC"/>
</dbReference>
<dbReference type="EC" id="3.6.1.56" evidence="11"/>
<evidence type="ECO:0000256" key="6">
    <source>
        <dbReference type="ARBA" id="ARBA00022842"/>
    </source>
</evidence>
<evidence type="ECO:0000259" key="22">
    <source>
        <dbReference type="PROSITE" id="PS51462"/>
    </source>
</evidence>
<feature type="domain" description="Nudix hydrolase" evidence="22">
    <location>
        <begin position="11"/>
        <end position="142"/>
    </location>
</feature>
<reference evidence="23" key="1">
    <citation type="submission" date="2020-05" db="EMBL/GenBank/DDBJ databases">
        <title>Sulfur intermediates as new biogeochemical hubs in an aquatic model microbial ecosystem.</title>
        <authorList>
            <person name="Vigneron A."/>
        </authorList>
    </citation>
    <scope>NUCLEOTIDE SEQUENCE</scope>
    <source>
        <strain evidence="23">Bin.250</strain>
    </source>
</reference>
<evidence type="ECO:0000256" key="2">
    <source>
        <dbReference type="ARBA" id="ARBA00005582"/>
    </source>
</evidence>
<keyword evidence="4" id="KW-0479">Metal-binding</keyword>
<dbReference type="PRINTS" id="PR01403">
    <property type="entry name" value="8OXTPHPHTASE"/>
</dbReference>
<comment type="catalytic activity">
    <reaction evidence="9">
        <text>8-oxo-dGTP + H2O = 8-oxo-dGMP + diphosphate + H(+)</text>
        <dbReference type="Rhea" id="RHEA:31575"/>
        <dbReference type="ChEBI" id="CHEBI:15377"/>
        <dbReference type="ChEBI" id="CHEBI:15378"/>
        <dbReference type="ChEBI" id="CHEBI:33019"/>
        <dbReference type="ChEBI" id="CHEBI:63224"/>
        <dbReference type="ChEBI" id="CHEBI:77896"/>
    </reaction>
    <physiologicalReaction direction="left-to-right" evidence="9">
        <dbReference type="Rhea" id="RHEA:31576"/>
    </physiologicalReaction>
</comment>
<dbReference type="PROSITE" id="PS51462">
    <property type="entry name" value="NUDIX"/>
    <property type="match status" value="1"/>
</dbReference>
<evidence type="ECO:0000256" key="10">
    <source>
        <dbReference type="ARBA" id="ARBA00024596"/>
    </source>
</evidence>
<evidence type="ECO:0000256" key="14">
    <source>
        <dbReference type="ARBA" id="ARBA00030634"/>
    </source>
</evidence>
<evidence type="ECO:0000313" key="23">
    <source>
        <dbReference type="EMBL" id="NQV64630.1"/>
    </source>
</evidence>
<evidence type="ECO:0000256" key="8">
    <source>
        <dbReference type="ARBA" id="ARBA00024459"/>
    </source>
</evidence>
<evidence type="ECO:0000256" key="4">
    <source>
        <dbReference type="ARBA" id="ARBA00022723"/>
    </source>
</evidence>
<name>A0A972VYD9_9GAMM</name>
<dbReference type="GO" id="GO:0046872">
    <property type="term" value="F:metal ion binding"/>
    <property type="evidence" value="ECO:0007669"/>
    <property type="project" value="UniProtKB-KW"/>
</dbReference>
<evidence type="ECO:0000256" key="18">
    <source>
        <dbReference type="ARBA" id="ARBA00048002"/>
    </source>
</evidence>
<sequence>MKVTDIDWDTWQPELSATLLFVIKQGQVLLIRKKRGLGAGKINGPGGHIEIGETPRECAIRETQEELLITPLNVQASGELFFHAEDMPRIHGYVFIATDYEGTPTETPEAIPLWTPINDIPFDEMWDDDRLWLPAVLSGKAIHGWFTFAEEHLLDSKIQVLSAPNQPT</sequence>
<dbReference type="InterPro" id="IPR015797">
    <property type="entry name" value="NUDIX_hydrolase-like_dom_sf"/>
</dbReference>
<dbReference type="GO" id="GO:0008413">
    <property type="term" value="F:8-oxo-7,8-dihydroguanosine triphosphate pyrophosphatase activity"/>
    <property type="evidence" value="ECO:0007669"/>
    <property type="project" value="InterPro"/>
</dbReference>